<feature type="compositionally biased region" description="Acidic residues" evidence="1">
    <location>
        <begin position="143"/>
        <end position="175"/>
    </location>
</feature>
<comment type="caution">
    <text evidence="2">The sequence shown here is derived from an EMBL/GenBank/DDBJ whole genome shotgun (WGS) entry which is preliminary data.</text>
</comment>
<reference evidence="2 3" key="1">
    <citation type="submission" date="2024-10" db="EMBL/GenBank/DDBJ databases">
        <authorList>
            <person name="Kim D."/>
        </authorList>
    </citation>
    <scope>NUCLEOTIDE SEQUENCE [LARGE SCALE GENOMIC DNA]</scope>
    <source>
        <strain evidence="2">Taebaek</strain>
    </source>
</reference>
<dbReference type="EMBL" id="JBICCN010000244">
    <property type="protein sequence ID" value="KAL3083965.1"/>
    <property type="molecule type" value="Genomic_DNA"/>
</dbReference>
<proteinExistence type="predicted"/>
<evidence type="ECO:0000256" key="1">
    <source>
        <dbReference type="SAM" id="MobiDB-lite"/>
    </source>
</evidence>
<evidence type="ECO:0000313" key="2">
    <source>
        <dbReference type="EMBL" id="KAL3083965.1"/>
    </source>
</evidence>
<dbReference type="AlphaFoldDB" id="A0ABD2J232"/>
<organism evidence="2 3">
    <name type="scientific">Heterodera schachtii</name>
    <name type="common">Sugarbeet cyst nematode worm</name>
    <name type="synonym">Tylenchus schachtii</name>
    <dbReference type="NCBI Taxonomy" id="97005"/>
    <lineage>
        <taxon>Eukaryota</taxon>
        <taxon>Metazoa</taxon>
        <taxon>Ecdysozoa</taxon>
        <taxon>Nematoda</taxon>
        <taxon>Chromadorea</taxon>
        <taxon>Rhabditida</taxon>
        <taxon>Tylenchina</taxon>
        <taxon>Tylenchomorpha</taxon>
        <taxon>Tylenchoidea</taxon>
        <taxon>Heteroderidae</taxon>
        <taxon>Heteroderinae</taxon>
        <taxon>Heterodera</taxon>
    </lineage>
</organism>
<evidence type="ECO:0000313" key="3">
    <source>
        <dbReference type="Proteomes" id="UP001620645"/>
    </source>
</evidence>
<name>A0ABD2J232_HETSC</name>
<sequence length="196" mass="22851">MFVVGPEVGAIDNRYRILPHSHYKIIIVYNVGGVQKTHEIQTDKKGRVKFTFAKQVLQNDFIKADLPDAAPIKLFVFDGNEFRLLHKFGNYEAMKKDRKGNNDRLNEHFVFNFKDVGQVIPRNQIDFEMQGIEGRHQNRGGGDEDNEDDDDDDEDDDDDDDDEDDDGDEEEEEDDEKPKKKSRGLWSKLFKKKKRD</sequence>
<accession>A0ABD2J232</accession>
<keyword evidence="3" id="KW-1185">Reference proteome</keyword>
<protein>
    <submittedName>
        <fullName evidence="2">Uncharacterized protein</fullName>
    </submittedName>
</protein>
<dbReference type="Proteomes" id="UP001620645">
    <property type="component" value="Unassembled WGS sequence"/>
</dbReference>
<gene>
    <name evidence="2" type="ORF">niasHS_008837</name>
</gene>
<feature type="region of interest" description="Disordered" evidence="1">
    <location>
        <begin position="133"/>
        <end position="183"/>
    </location>
</feature>